<feature type="non-terminal residue" evidence="1">
    <location>
        <position position="1"/>
    </location>
</feature>
<dbReference type="OrthoDB" id="2439115at2759"/>
<keyword evidence="2" id="KW-1185">Reference proteome</keyword>
<proteinExistence type="predicted"/>
<evidence type="ECO:0000313" key="1">
    <source>
        <dbReference type="EMBL" id="CAG8667452.1"/>
    </source>
</evidence>
<protein>
    <submittedName>
        <fullName evidence="1">5511_t:CDS:1</fullName>
    </submittedName>
</protein>
<dbReference type="EMBL" id="CAJVPI010004409">
    <property type="protein sequence ID" value="CAG8667452.1"/>
    <property type="molecule type" value="Genomic_DNA"/>
</dbReference>
<dbReference type="AlphaFoldDB" id="A0A9N9EBQ0"/>
<gene>
    <name evidence="1" type="ORF">PBRASI_LOCUS11121</name>
</gene>
<name>A0A9N9EBQ0_9GLOM</name>
<reference evidence="1" key="1">
    <citation type="submission" date="2021-06" db="EMBL/GenBank/DDBJ databases">
        <authorList>
            <person name="Kallberg Y."/>
            <person name="Tangrot J."/>
            <person name="Rosling A."/>
        </authorList>
    </citation>
    <scope>NUCLEOTIDE SEQUENCE</scope>
    <source>
        <strain evidence="1">BR232B</strain>
    </source>
</reference>
<comment type="caution">
    <text evidence="1">The sequence shown here is derived from an EMBL/GenBank/DDBJ whole genome shotgun (WGS) entry which is preliminary data.</text>
</comment>
<accession>A0A9N9EBQ0</accession>
<dbReference type="Proteomes" id="UP000789739">
    <property type="component" value="Unassembled WGS sequence"/>
</dbReference>
<organism evidence="1 2">
    <name type="scientific">Paraglomus brasilianum</name>
    <dbReference type="NCBI Taxonomy" id="144538"/>
    <lineage>
        <taxon>Eukaryota</taxon>
        <taxon>Fungi</taxon>
        <taxon>Fungi incertae sedis</taxon>
        <taxon>Mucoromycota</taxon>
        <taxon>Glomeromycotina</taxon>
        <taxon>Glomeromycetes</taxon>
        <taxon>Paraglomerales</taxon>
        <taxon>Paraglomeraceae</taxon>
        <taxon>Paraglomus</taxon>
    </lineage>
</organism>
<sequence length="45" mass="5154">ENLKDTLKLLEDQKGKQLDEFGEPIIVEEGICSLVDEYKSEKEEA</sequence>
<evidence type="ECO:0000313" key="2">
    <source>
        <dbReference type="Proteomes" id="UP000789739"/>
    </source>
</evidence>